<dbReference type="HAMAP" id="MF_00117">
    <property type="entry name" value="HslO"/>
    <property type="match status" value="1"/>
</dbReference>
<dbReference type="SUPFAM" id="SSF118352">
    <property type="entry name" value="HSP33 redox switch-like"/>
    <property type="match status" value="1"/>
</dbReference>
<dbReference type="Gene3D" id="3.55.30.10">
    <property type="entry name" value="Hsp33 domain"/>
    <property type="match status" value="1"/>
</dbReference>
<evidence type="ECO:0000256" key="6">
    <source>
        <dbReference type="HAMAP-Rule" id="MF_00117"/>
    </source>
</evidence>
<dbReference type="InterPro" id="IPR016154">
    <property type="entry name" value="Heat_shock_Hsp33_C"/>
</dbReference>
<dbReference type="Pfam" id="PF01430">
    <property type="entry name" value="HSP33"/>
    <property type="match status" value="1"/>
</dbReference>
<dbReference type="NCBIfam" id="NF001033">
    <property type="entry name" value="PRK00114.1"/>
    <property type="match status" value="1"/>
</dbReference>
<evidence type="ECO:0000256" key="5">
    <source>
        <dbReference type="ARBA" id="ARBA00023284"/>
    </source>
</evidence>
<proteinExistence type="inferred from homology"/>
<evidence type="ECO:0000256" key="3">
    <source>
        <dbReference type="ARBA" id="ARBA00023157"/>
    </source>
</evidence>
<evidence type="ECO:0000256" key="4">
    <source>
        <dbReference type="ARBA" id="ARBA00023186"/>
    </source>
</evidence>
<comment type="function">
    <text evidence="6">Redox regulated molecular chaperone. Protects both thermally unfolding and oxidatively damaged proteins from irreversible aggregation. Plays an important role in the bacterial defense system toward oxidative stress.</text>
</comment>
<keyword evidence="4 6" id="KW-0143">Chaperone</keyword>
<comment type="PTM">
    <text evidence="6">Under oxidizing conditions two disulfide bonds are formed involving the reactive cysteines. Under reducing conditions zinc is bound to the reactive cysteines and the protein is inactive.</text>
</comment>
<dbReference type="InterPro" id="IPR000397">
    <property type="entry name" value="Heat_shock_Hsp33"/>
</dbReference>
<dbReference type="Proteomes" id="UP000277179">
    <property type="component" value="Unassembled WGS sequence"/>
</dbReference>
<dbReference type="GO" id="GO:0051082">
    <property type="term" value="F:unfolded protein binding"/>
    <property type="evidence" value="ECO:0007669"/>
    <property type="project" value="UniProtKB-UniRule"/>
</dbReference>
<dbReference type="PANTHER" id="PTHR30111">
    <property type="entry name" value="33 KDA CHAPERONIN"/>
    <property type="match status" value="1"/>
</dbReference>
<dbReference type="AlphaFoldDB" id="A0A3M4Q1M8"/>
<dbReference type="InterPro" id="IPR023212">
    <property type="entry name" value="Hsp33_helix_hairpin_bin_dom_sf"/>
</dbReference>
<evidence type="ECO:0000313" key="8">
    <source>
        <dbReference type="Proteomes" id="UP000277179"/>
    </source>
</evidence>
<keyword evidence="1 6" id="KW-0963">Cytoplasm</keyword>
<dbReference type="Gene3D" id="3.90.1280.10">
    <property type="entry name" value="HSP33 redox switch-like"/>
    <property type="match status" value="1"/>
</dbReference>
<reference evidence="7 8" key="1">
    <citation type="submission" date="2018-08" db="EMBL/GenBank/DDBJ databases">
        <title>Recombination of ecologically and evolutionarily significant loci maintains genetic cohesion in the Pseudomonas syringae species complex.</title>
        <authorList>
            <person name="Dillon M."/>
            <person name="Thakur S."/>
            <person name="Almeida R.N.D."/>
            <person name="Weir B.S."/>
            <person name="Guttman D.S."/>
        </authorList>
    </citation>
    <scope>NUCLEOTIDE SEQUENCE [LARGE SCALE GENOMIC DNA]</scope>
    <source>
        <strain evidence="7 8">ICMP 11288</strain>
    </source>
</reference>
<name>A0A3M4Q1M8_9PSED</name>
<evidence type="ECO:0000256" key="2">
    <source>
        <dbReference type="ARBA" id="ARBA00022833"/>
    </source>
</evidence>
<dbReference type="SUPFAM" id="SSF64397">
    <property type="entry name" value="Hsp33 domain"/>
    <property type="match status" value="1"/>
</dbReference>
<organism evidence="7 8">
    <name type="scientific">Pseudomonas salomonii</name>
    <dbReference type="NCBI Taxonomy" id="191391"/>
    <lineage>
        <taxon>Bacteria</taxon>
        <taxon>Pseudomonadati</taxon>
        <taxon>Pseudomonadota</taxon>
        <taxon>Gammaproteobacteria</taxon>
        <taxon>Pseudomonadales</taxon>
        <taxon>Pseudomonadaceae</taxon>
        <taxon>Pseudomonas</taxon>
    </lineage>
</organism>
<dbReference type="GO" id="GO:0005737">
    <property type="term" value="C:cytoplasm"/>
    <property type="evidence" value="ECO:0007669"/>
    <property type="project" value="UniProtKB-SubCell"/>
</dbReference>
<gene>
    <name evidence="6" type="primary">hslO</name>
    <name evidence="7" type="ORF">ALP97_05145</name>
</gene>
<comment type="subcellular location">
    <subcellularLocation>
        <location evidence="6">Cytoplasm</location>
    </subcellularLocation>
</comment>
<dbReference type="PANTHER" id="PTHR30111:SF1">
    <property type="entry name" value="33 KDA CHAPERONIN"/>
    <property type="match status" value="1"/>
</dbReference>
<keyword evidence="5 6" id="KW-0676">Redox-active center</keyword>
<dbReference type="Gene3D" id="1.10.287.480">
    <property type="entry name" value="helix hairpin bin"/>
    <property type="match status" value="1"/>
</dbReference>
<dbReference type="PIRSF" id="PIRSF005261">
    <property type="entry name" value="Heat_shock_Hsp33"/>
    <property type="match status" value="1"/>
</dbReference>
<evidence type="ECO:0000313" key="7">
    <source>
        <dbReference type="EMBL" id="RMQ84134.1"/>
    </source>
</evidence>
<dbReference type="EMBL" id="RBRL01000365">
    <property type="protein sequence ID" value="RMQ84134.1"/>
    <property type="molecule type" value="Genomic_DNA"/>
</dbReference>
<keyword evidence="2 6" id="KW-0862">Zinc</keyword>
<feature type="disulfide bond" description="Redox-active" evidence="6">
    <location>
        <begin position="244"/>
        <end position="246"/>
    </location>
</feature>
<comment type="similarity">
    <text evidence="6">Belongs to the HSP33 family.</text>
</comment>
<dbReference type="InterPro" id="IPR016153">
    <property type="entry name" value="Heat_shock_Hsp33_N"/>
</dbReference>
<comment type="caution">
    <text evidence="7">The sequence shown here is derived from an EMBL/GenBank/DDBJ whole genome shotgun (WGS) entry which is preliminary data.</text>
</comment>
<dbReference type="CDD" id="cd00498">
    <property type="entry name" value="Hsp33"/>
    <property type="match status" value="1"/>
</dbReference>
<sequence>MSSIQIPRPMTDLPDTDFTQRFIFDENDARGELVSLERSYAEVLAKHPYPEPVAQLLGELMAAASLLVGTMKFDGLLILQARSEGPVPMLMIECSSEREIRGLARYEADQIAPDATLSDLMANGVLAITVDPTEGQRYQGIVDLDGETLSDCFTNYFVMSQQVGTKFWLNADGKRARGLLLQQLPADRIKDDDERTDSWRKLTALAGTLTAEELLGLDNETILHRLYHEEAVRLFDAQGLRFRCSCSRERSANALVSLGLEDAQQLVVEHGGNIEIDCQFCNQRYLFDAADVAQLFAGAGIDTPSDTRH</sequence>
<feature type="disulfide bond" description="Redox-active" evidence="6">
    <location>
        <begin position="278"/>
        <end position="281"/>
    </location>
</feature>
<protein>
    <recommendedName>
        <fullName evidence="6">33 kDa chaperonin</fullName>
    </recommendedName>
    <alternativeName>
        <fullName evidence="6">Heat shock protein 33 homolog</fullName>
        <shortName evidence="6">HSP33</shortName>
    </alternativeName>
</protein>
<accession>A0A3M4Q1M8</accession>
<keyword evidence="3 6" id="KW-1015">Disulfide bond</keyword>
<dbReference type="GO" id="GO:0042026">
    <property type="term" value="P:protein refolding"/>
    <property type="evidence" value="ECO:0007669"/>
    <property type="project" value="TreeGrafter"/>
</dbReference>
<dbReference type="GO" id="GO:0044183">
    <property type="term" value="F:protein folding chaperone"/>
    <property type="evidence" value="ECO:0007669"/>
    <property type="project" value="TreeGrafter"/>
</dbReference>
<evidence type="ECO:0000256" key="1">
    <source>
        <dbReference type="ARBA" id="ARBA00022490"/>
    </source>
</evidence>